<accession>A0A0C5WWQ0</accession>
<gene>
    <name evidence="12" type="ORF">H744_2c2801</name>
</gene>
<feature type="active site" description="Nucleophile" evidence="8">
    <location>
        <position position="253"/>
    </location>
</feature>
<feature type="binding site" evidence="9">
    <location>
        <position position="388"/>
    </location>
    <ligand>
        <name>substrate</name>
    </ligand>
</feature>
<dbReference type="FunFam" id="1.10.1040.10:FF:000026">
    <property type="entry name" value="UDP-glucose 6-dehydrogenase"/>
    <property type="match status" value="1"/>
</dbReference>
<feature type="binding site" evidence="10">
    <location>
        <position position="29"/>
    </location>
    <ligand>
        <name>NAD(+)</name>
        <dbReference type="ChEBI" id="CHEBI:57540"/>
    </ligand>
</feature>
<evidence type="ECO:0000256" key="3">
    <source>
        <dbReference type="ARBA" id="ARBA00012954"/>
    </source>
</evidence>
<evidence type="ECO:0000256" key="4">
    <source>
        <dbReference type="ARBA" id="ARBA00023002"/>
    </source>
</evidence>
<dbReference type="EMBL" id="CP005974">
    <property type="protein sequence ID" value="AJR09454.1"/>
    <property type="molecule type" value="Genomic_DNA"/>
</dbReference>
<dbReference type="AlphaFoldDB" id="A0A0C5WWQ0"/>
<feature type="binding site" evidence="10">
    <location>
        <position position="34"/>
    </location>
    <ligand>
        <name>NAD(+)</name>
        <dbReference type="ChEBI" id="CHEBI:57540"/>
    </ligand>
</feature>
<proteinExistence type="inferred from homology"/>
<feature type="binding site" evidence="9">
    <location>
        <begin position="142"/>
        <end position="145"/>
    </location>
    <ligand>
        <name>substrate</name>
    </ligand>
</feature>
<dbReference type="Gene3D" id="3.40.50.720">
    <property type="entry name" value="NAD(P)-binding Rossmann-like Domain"/>
    <property type="match status" value="2"/>
</dbReference>
<feature type="binding site" evidence="10">
    <location>
        <position position="145"/>
    </location>
    <ligand>
        <name>NAD(+)</name>
        <dbReference type="ChEBI" id="CHEBI:57540"/>
    </ligand>
</feature>
<feature type="binding site" evidence="10">
    <location>
        <position position="83"/>
    </location>
    <ligand>
        <name>NAD(+)</name>
        <dbReference type="ChEBI" id="CHEBI:57540"/>
    </ligand>
</feature>
<dbReference type="PIRSF" id="PIRSF000124">
    <property type="entry name" value="UDPglc_GDPman_dh"/>
    <property type="match status" value="1"/>
</dbReference>
<dbReference type="PANTHER" id="PTHR43750">
    <property type="entry name" value="UDP-GLUCOSE 6-DEHYDROGENASE TUAD"/>
    <property type="match status" value="1"/>
</dbReference>
<evidence type="ECO:0000313" key="13">
    <source>
        <dbReference type="Proteomes" id="UP000032303"/>
    </source>
</evidence>
<feature type="binding site" evidence="9">
    <location>
        <begin position="242"/>
        <end position="246"/>
    </location>
    <ligand>
        <name>substrate</name>
    </ligand>
</feature>
<dbReference type="PIRSF" id="PIRSF500134">
    <property type="entry name" value="UDPglc_DH_bac"/>
    <property type="match status" value="1"/>
</dbReference>
<evidence type="ECO:0000256" key="10">
    <source>
        <dbReference type="PIRSR" id="PIRSR500134-3"/>
    </source>
</evidence>
<dbReference type="PATRIC" id="fig|658445.3.peg.4844"/>
<feature type="binding site" evidence="9">
    <location>
        <position position="307"/>
    </location>
    <ligand>
        <name>substrate</name>
    </ligand>
</feature>
<dbReference type="GO" id="GO:0000271">
    <property type="term" value="P:polysaccharide biosynthetic process"/>
    <property type="evidence" value="ECO:0007669"/>
    <property type="project" value="InterPro"/>
</dbReference>
<dbReference type="GO" id="GO:0051287">
    <property type="term" value="F:NAD binding"/>
    <property type="evidence" value="ECO:0007669"/>
    <property type="project" value="InterPro"/>
</dbReference>
<dbReference type="GO" id="GO:0003979">
    <property type="term" value="F:UDP-glucose 6-dehydrogenase activity"/>
    <property type="evidence" value="ECO:0007669"/>
    <property type="project" value="UniProtKB-EC"/>
</dbReference>
<dbReference type="STRING" id="658445.H744_2c2801"/>
<dbReference type="InterPro" id="IPR017476">
    <property type="entry name" value="UDP-Glc/GDP-Man"/>
</dbReference>
<dbReference type="InterPro" id="IPR001732">
    <property type="entry name" value="UDP-Glc/GDP-Man_DH_N"/>
</dbReference>
<dbReference type="UniPathway" id="UPA00038">
    <property type="reaction ID" value="UER00491"/>
</dbReference>
<protein>
    <recommendedName>
        <fullName evidence="3 7">UDP-glucose 6-dehydrogenase</fullName>
        <ecNumber evidence="3 7">1.1.1.22</ecNumber>
    </recommendedName>
</protein>
<dbReference type="NCBIfam" id="TIGR03026">
    <property type="entry name" value="NDP-sugDHase"/>
    <property type="match status" value="1"/>
</dbReference>
<evidence type="ECO:0000256" key="2">
    <source>
        <dbReference type="ARBA" id="ARBA00006601"/>
    </source>
</evidence>
<feature type="binding site" evidence="10">
    <location>
        <position position="256"/>
    </location>
    <ligand>
        <name>NAD(+)</name>
        <dbReference type="ChEBI" id="CHEBI:57540"/>
    </ligand>
</feature>
<dbReference type="Proteomes" id="UP000032303">
    <property type="component" value="Chromosome 2"/>
</dbReference>
<evidence type="ECO:0000313" key="12">
    <source>
        <dbReference type="EMBL" id="AJR09454.1"/>
    </source>
</evidence>
<dbReference type="Pfam" id="PF00984">
    <property type="entry name" value="UDPG_MGDP_dh"/>
    <property type="match status" value="1"/>
</dbReference>
<feature type="binding site" evidence="9">
    <location>
        <position position="250"/>
    </location>
    <ligand>
        <name>substrate</name>
    </ligand>
</feature>
<feature type="domain" description="UDP-glucose/GDP-mannose dehydrogenase C-terminal" evidence="11">
    <location>
        <begin position="300"/>
        <end position="387"/>
    </location>
</feature>
<dbReference type="SUPFAM" id="SSF48179">
    <property type="entry name" value="6-phosphogluconate dehydrogenase C-terminal domain-like"/>
    <property type="match status" value="1"/>
</dbReference>
<dbReference type="InterPro" id="IPR008927">
    <property type="entry name" value="6-PGluconate_DH-like_C_sf"/>
</dbReference>
<dbReference type="HOGENOM" id="CLU_023810_2_0_6"/>
<comment type="similarity">
    <text evidence="2 7">Belongs to the UDP-glucose/GDP-mannose dehydrogenase family.</text>
</comment>
<feature type="binding site" evidence="9">
    <location>
        <position position="197"/>
    </location>
    <ligand>
        <name>substrate</name>
    </ligand>
</feature>
<dbReference type="SUPFAM" id="SSF51735">
    <property type="entry name" value="NAD(P)-binding Rossmann-fold domains"/>
    <property type="match status" value="1"/>
</dbReference>
<organism evidence="12 13">
    <name type="scientific">Photobacterium gaetbulicola Gung47</name>
    <dbReference type="NCBI Taxonomy" id="658445"/>
    <lineage>
        <taxon>Bacteria</taxon>
        <taxon>Pseudomonadati</taxon>
        <taxon>Pseudomonadota</taxon>
        <taxon>Gammaproteobacteria</taxon>
        <taxon>Vibrionales</taxon>
        <taxon>Vibrionaceae</taxon>
        <taxon>Photobacterium</taxon>
    </lineage>
</organism>
<evidence type="ECO:0000256" key="6">
    <source>
        <dbReference type="ARBA" id="ARBA00047473"/>
    </source>
</evidence>
<keyword evidence="4 7" id="KW-0560">Oxidoreductase</keyword>
<feature type="binding site" evidence="10">
    <location>
        <position position="314"/>
    </location>
    <ligand>
        <name>NAD(+)</name>
        <dbReference type="ChEBI" id="CHEBI:57540"/>
    </ligand>
</feature>
<comment type="catalytic activity">
    <reaction evidence="6 7">
        <text>UDP-alpha-D-glucose + 2 NAD(+) + H2O = UDP-alpha-D-glucuronate + 2 NADH + 3 H(+)</text>
        <dbReference type="Rhea" id="RHEA:23596"/>
        <dbReference type="ChEBI" id="CHEBI:15377"/>
        <dbReference type="ChEBI" id="CHEBI:15378"/>
        <dbReference type="ChEBI" id="CHEBI:57540"/>
        <dbReference type="ChEBI" id="CHEBI:57945"/>
        <dbReference type="ChEBI" id="CHEBI:58052"/>
        <dbReference type="ChEBI" id="CHEBI:58885"/>
        <dbReference type="EC" id="1.1.1.22"/>
    </reaction>
</comment>
<dbReference type="OrthoDB" id="9803238at2"/>
<dbReference type="Pfam" id="PF03721">
    <property type="entry name" value="UDPG_MGDP_dh_N"/>
    <property type="match status" value="1"/>
</dbReference>
<evidence type="ECO:0000259" key="11">
    <source>
        <dbReference type="SMART" id="SM00984"/>
    </source>
</evidence>
<dbReference type="InterPro" id="IPR028357">
    <property type="entry name" value="UDPglc_DH_bac"/>
</dbReference>
<keyword evidence="5 7" id="KW-0520">NAD</keyword>
<dbReference type="InterPro" id="IPR013328">
    <property type="entry name" value="6PGD_dom2"/>
</dbReference>
<dbReference type="InterPro" id="IPR036220">
    <property type="entry name" value="UDP-Glc/GDP-Man_DH_C_sf"/>
</dbReference>
<dbReference type="SMART" id="SM00984">
    <property type="entry name" value="UDPG_MGDP_dh_C"/>
    <property type="match status" value="1"/>
</dbReference>
<dbReference type="InterPro" id="IPR014026">
    <property type="entry name" value="UDP-Glc/GDP-Man_DH_dimer"/>
</dbReference>
<dbReference type="FunFam" id="3.40.50.720:FF:000297">
    <property type="entry name" value="UDP-glucose 6-dehydrogenase"/>
    <property type="match status" value="1"/>
</dbReference>
<evidence type="ECO:0000256" key="1">
    <source>
        <dbReference type="ARBA" id="ARBA00004701"/>
    </source>
</evidence>
<evidence type="ECO:0000256" key="7">
    <source>
        <dbReference type="PIRNR" id="PIRNR000124"/>
    </source>
</evidence>
<dbReference type="Gene3D" id="1.10.1040.10">
    <property type="entry name" value="N-(1-d-carboxylethyl)-l-norvaline Dehydrogenase, domain 2"/>
    <property type="match status" value="1"/>
</dbReference>
<dbReference type="SUPFAM" id="SSF52413">
    <property type="entry name" value="UDP-glucose/GDP-mannose dehydrogenase C-terminal domain"/>
    <property type="match status" value="1"/>
</dbReference>
<name>A0A0C5WWQ0_9GAMM</name>
<dbReference type="GO" id="GO:0006065">
    <property type="term" value="P:UDP-glucuronate biosynthetic process"/>
    <property type="evidence" value="ECO:0007669"/>
    <property type="project" value="UniProtKB-UniPathway"/>
</dbReference>
<sequence>MKITVAGTGYVGLSNAVLLAQHNDVVALDIVAEKVALINRSISPIEDKEIAEYLAEKPLNLTATTDKHAAYENADYVIIATPTDYDPLTNYFNTSSVEAVIKDVMAINPEAVMVIKSTVPVGYTQRIKQELGCDNLMFSPEFLREGRALFDNLHPSRIIVGEKSERAEVFANLLVQGAVKDNIEVLYTESTEAEAVKLFSNTYLAMRVAYFNELDSYAEAHGLDSRQIIEGVGLDPRIGNHYNNPSFGYGGYCLPKDTKQLLANYQSVPNNIIGAIVDANRTRKDFIADSIIAKKPEVVGVYRLIMKAGSDNFRASSIQGIMKRIKAKGIPVVVYEPVLKDEEFFQSKVMTDLEEFKQVSDVIISNRMTEELVDVADKVYTRDLFGAD</sequence>
<evidence type="ECO:0000256" key="8">
    <source>
        <dbReference type="PIRSR" id="PIRSR500134-1"/>
    </source>
</evidence>
<dbReference type="InterPro" id="IPR014027">
    <property type="entry name" value="UDP-Glc/GDP-Man_DH_C"/>
</dbReference>
<reference evidence="12 13" key="1">
    <citation type="submission" date="2013-05" db="EMBL/GenBank/DDBJ databases">
        <title>Complete genome sequence of the lipase-producing bacterium Photobacterium gaetbulicola Gung47.</title>
        <authorList>
            <person name="Kim Y.-O."/>
        </authorList>
    </citation>
    <scope>NUCLEOTIDE SEQUENCE [LARGE SCALE GENOMIC DNA]</scope>
    <source>
        <strain evidence="12 13">Gung47</strain>
    </source>
</reference>
<dbReference type="InterPro" id="IPR036291">
    <property type="entry name" value="NAD(P)-bd_dom_sf"/>
</dbReference>
<feature type="binding site" evidence="10">
    <location>
        <position position="118"/>
    </location>
    <ligand>
        <name>NAD(+)</name>
        <dbReference type="ChEBI" id="CHEBI:57540"/>
    </ligand>
</feature>
<evidence type="ECO:0000256" key="5">
    <source>
        <dbReference type="ARBA" id="ARBA00023027"/>
    </source>
</evidence>
<comment type="pathway">
    <text evidence="1">Nucleotide-sugar biosynthesis; UDP-alpha-D-glucuronate biosynthesis; UDP-alpha-D-glucuronate from UDP-alpha-D-glucose: step 1/1.</text>
</comment>
<dbReference type="KEGG" id="pgb:H744_2c2801"/>
<dbReference type="EC" id="1.1.1.22" evidence="3 7"/>
<evidence type="ECO:0000256" key="9">
    <source>
        <dbReference type="PIRSR" id="PIRSR500134-2"/>
    </source>
</evidence>
<dbReference type="Pfam" id="PF03720">
    <property type="entry name" value="UDPG_MGDP_dh_C"/>
    <property type="match status" value="1"/>
</dbReference>
<dbReference type="PANTHER" id="PTHR43750:SF2">
    <property type="entry name" value="UDP-GLUCOSE 6-DEHYDROGENASE"/>
    <property type="match status" value="1"/>
</dbReference>
<keyword evidence="13" id="KW-1185">Reference proteome</keyword>
<feature type="binding site" evidence="9">
    <location>
        <position position="306"/>
    </location>
    <ligand>
        <name>substrate</name>
    </ligand>
</feature>